<evidence type="ECO:0000256" key="4">
    <source>
        <dbReference type="ARBA" id="ARBA00023136"/>
    </source>
</evidence>
<feature type="transmembrane region" description="Helical" evidence="5">
    <location>
        <begin position="237"/>
        <end position="259"/>
    </location>
</feature>
<accession>A0A3B0VPL6</accession>
<evidence type="ECO:0000313" key="7">
    <source>
        <dbReference type="EMBL" id="VAW44821.1"/>
    </source>
</evidence>
<dbReference type="GO" id="GO:0140359">
    <property type="term" value="F:ABC-type transporter activity"/>
    <property type="evidence" value="ECO:0007669"/>
    <property type="project" value="InterPro"/>
</dbReference>
<comment type="subcellular location">
    <subcellularLocation>
        <location evidence="1">Membrane</location>
        <topology evidence="1">Multi-pass membrane protein</topology>
    </subcellularLocation>
</comment>
<dbReference type="EMBL" id="UOFA01000139">
    <property type="protein sequence ID" value="VAW44821.1"/>
    <property type="molecule type" value="Genomic_DNA"/>
</dbReference>
<evidence type="ECO:0000259" key="6">
    <source>
        <dbReference type="Pfam" id="PF12698"/>
    </source>
</evidence>
<evidence type="ECO:0000256" key="5">
    <source>
        <dbReference type="SAM" id="Phobius"/>
    </source>
</evidence>
<dbReference type="PANTHER" id="PTHR43471:SF3">
    <property type="entry name" value="ABC TRANSPORTER PERMEASE PROTEIN NATB"/>
    <property type="match status" value="1"/>
</dbReference>
<evidence type="ECO:0000256" key="1">
    <source>
        <dbReference type="ARBA" id="ARBA00004141"/>
    </source>
</evidence>
<feature type="domain" description="ABC-2 type transporter transmembrane" evidence="6">
    <location>
        <begin position="30"/>
        <end position="331"/>
    </location>
</feature>
<name>A0A3B0VPL6_9ZZZZ</name>
<dbReference type="Gene3D" id="3.40.1710.10">
    <property type="entry name" value="abc type-2 transporter like domain"/>
    <property type="match status" value="1"/>
</dbReference>
<feature type="transmembrane region" description="Helical" evidence="5">
    <location>
        <begin position="25"/>
        <end position="48"/>
    </location>
</feature>
<dbReference type="InterPro" id="IPR013525">
    <property type="entry name" value="ABC2_TM"/>
</dbReference>
<feature type="transmembrane region" description="Helical" evidence="5">
    <location>
        <begin position="280"/>
        <end position="303"/>
    </location>
</feature>
<feature type="transmembrane region" description="Helical" evidence="5">
    <location>
        <begin position="360"/>
        <end position="383"/>
    </location>
</feature>
<keyword evidence="4 5" id="KW-0472">Membrane</keyword>
<proteinExistence type="predicted"/>
<feature type="transmembrane region" description="Helical" evidence="5">
    <location>
        <begin position="186"/>
        <end position="207"/>
    </location>
</feature>
<reference evidence="7" key="1">
    <citation type="submission" date="2018-06" db="EMBL/GenBank/DDBJ databases">
        <authorList>
            <person name="Zhirakovskaya E."/>
        </authorList>
    </citation>
    <scope>NUCLEOTIDE SEQUENCE</scope>
</reference>
<gene>
    <name evidence="7" type="ORF">MNBD_GAMMA02-1463</name>
</gene>
<dbReference type="AlphaFoldDB" id="A0A3B0VPL6"/>
<feature type="transmembrane region" description="Helical" evidence="5">
    <location>
        <begin position="309"/>
        <end position="329"/>
    </location>
</feature>
<dbReference type="PANTHER" id="PTHR43471">
    <property type="entry name" value="ABC TRANSPORTER PERMEASE"/>
    <property type="match status" value="1"/>
</dbReference>
<organism evidence="7">
    <name type="scientific">hydrothermal vent metagenome</name>
    <dbReference type="NCBI Taxonomy" id="652676"/>
    <lineage>
        <taxon>unclassified sequences</taxon>
        <taxon>metagenomes</taxon>
        <taxon>ecological metagenomes</taxon>
    </lineage>
</organism>
<evidence type="ECO:0000256" key="2">
    <source>
        <dbReference type="ARBA" id="ARBA00022692"/>
    </source>
</evidence>
<sequence length="395" mass="43436">MMISKAFKTVFKKEVMENLRDKRTMVSSVILGSFLGPLMALGLIYMSVQMGKDKAEKQLELPVVNMEYAQNLEKHLLSQDVKIVTLEKSPEDAIKDKDYDVVLAISEDFADSMAQAKPAKVMLYFDDSAKGAASVSVRRVKGLINAYSSQIGAMRLQLRGVSPGLMQVVTIEQHDQATAQSKGAQLLMFLPYFLIMGLFMGSMYLAIDTTAGEKERKSLEPLFLNPVSRVQVLAGKLAATVSFGLLTLVLTLIAFKLTMPFYPTKSLGMTLSLSLADMGLMLLILIPLALVAGSIQTIIAAFSKSFKEAQTYVSFVIFIPLVPSMLLMFLPVKEKLWMIATPILSHNILVGKLIRGEAVAWFDVGVCILGTLIVGGLLAWIAVRLYNKENMLFAD</sequence>
<evidence type="ECO:0000256" key="3">
    <source>
        <dbReference type="ARBA" id="ARBA00022989"/>
    </source>
</evidence>
<protein>
    <recommendedName>
        <fullName evidence="6">ABC-2 type transporter transmembrane domain-containing protein</fullName>
    </recommendedName>
</protein>
<dbReference type="Pfam" id="PF12698">
    <property type="entry name" value="ABC2_membrane_3"/>
    <property type="match status" value="1"/>
</dbReference>
<dbReference type="GO" id="GO:0016020">
    <property type="term" value="C:membrane"/>
    <property type="evidence" value="ECO:0007669"/>
    <property type="project" value="UniProtKB-SubCell"/>
</dbReference>
<keyword evidence="2 5" id="KW-0812">Transmembrane</keyword>
<keyword evidence="3 5" id="KW-1133">Transmembrane helix</keyword>